<dbReference type="InterPro" id="IPR012901">
    <property type="entry name" value="CARME"/>
</dbReference>
<dbReference type="AlphaFoldDB" id="A0A9P7VBP5"/>
<keyword evidence="5" id="KW-0949">S-adenosyl-L-methionine</keyword>
<dbReference type="SMART" id="SM01296">
    <property type="entry name" value="N2227"/>
    <property type="match status" value="1"/>
</dbReference>
<dbReference type="PANTHER" id="PTHR12303:SF6">
    <property type="entry name" value="CARNOSINE N-METHYLTRANSFERASE"/>
    <property type="match status" value="1"/>
</dbReference>
<evidence type="ECO:0000256" key="4">
    <source>
        <dbReference type="ARBA" id="ARBA00022679"/>
    </source>
</evidence>
<dbReference type="Pfam" id="PF07942">
    <property type="entry name" value="CARME"/>
    <property type="match status" value="1"/>
</dbReference>
<dbReference type="GO" id="GO:0030735">
    <property type="term" value="F:carnosine N-methyltransferase activity"/>
    <property type="evidence" value="ECO:0007669"/>
    <property type="project" value="UniProtKB-EC"/>
</dbReference>
<comment type="similarity">
    <text evidence="1">Belongs to the carnosine N-methyltransferase family.</text>
</comment>
<keyword evidence="4" id="KW-0808">Transferase</keyword>
<accession>A0A9P7VBP5</accession>
<name>A0A9P7VBP5_9ASCO</name>
<protein>
    <recommendedName>
        <fullName evidence="2">carnosine N-methyltransferase</fullName>
        <ecNumber evidence="2">2.1.1.22</ecNumber>
    </recommendedName>
</protein>
<dbReference type="GeneID" id="66117965"/>
<evidence type="ECO:0000256" key="1">
    <source>
        <dbReference type="ARBA" id="ARBA00010086"/>
    </source>
</evidence>
<evidence type="ECO:0000256" key="2">
    <source>
        <dbReference type="ARBA" id="ARBA00012003"/>
    </source>
</evidence>
<gene>
    <name evidence="6" type="ORF">KQ657_004591</name>
</gene>
<comment type="caution">
    <text evidence="6">The sequence shown here is derived from an EMBL/GenBank/DDBJ whole genome shotgun (WGS) entry which is preliminary data.</text>
</comment>
<dbReference type="RefSeq" id="XP_043049926.1">
    <property type="nucleotide sequence ID" value="XM_043195260.1"/>
</dbReference>
<dbReference type="GO" id="GO:0032259">
    <property type="term" value="P:methylation"/>
    <property type="evidence" value="ECO:0007669"/>
    <property type="project" value="UniProtKB-KW"/>
</dbReference>
<dbReference type="Proteomes" id="UP000790833">
    <property type="component" value="Unassembled WGS sequence"/>
</dbReference>
<keyword evidence="3" id="KW-0489">Methyltransferase</keyword>
<dbReference type="EC" id="2.1.1.22" evidence="2"/>
<organism evidence="6 7">
    <name type="scientific">Scheffersomyces spartinae</name>
    <dbReference type="NCBI Taxonomy" id="45513"/>
    <lineage>
        <taxon>Eukaryota</taxon>
        <taxon>Fungi</taxon>
        <taxon>Dikarya</taxon>
        <taxon>Ascomycota</taxon>
        <taxon>Saccharomycotina</taxon>
        <taxon>Pichiomycetes</taxon>
        <taxon>Debaryomycetaceae</taxon>
        <taxon>Scheffersomyces</taxon>
    </lineage>
</organism>
<evidence type="ECO:0000313" key="6">
    <source>
        <dbReference type="EMBL" id="KAG7194379.1"/>
    </source>
</evidence>
<keyword evidence="7" id="KW-1185">Reference proteome</keyword>
<proteinExistence type="inferred from homology"/>
<dbReference type="OrthoDB" id="978at2759"/>
<dbReference type="Gene3D" id="3.40.50.150">
    <property type="entry name" value="Vaccinia Virus protein VP39"/>
    <property type="match status" value="1"/>
</dbReference>
<dbReference type="PANTHER" id="PTHR12303">
    <property type="entry name" value="CARNOSINE N-METHYLTRANSFERASE"/>
    <property type="match status" value="1"/>
</dbReference>
<evidence type="ECO:0000313" key="7">
    <source>
        <dbReference type="Proteomes" id="UP000790833"/>
    </source>
</evidence>
<evidence type="ECO:0000256" key="3">
    <source>
        <dbReference type="ARBA" id="ARBA00022603"/>
    </source>
</evidence>
<dbReference type="InterPro" id="IPR029063">
    <property type="entry name" value="SAM-dependent_MTases_sf"/>
</dbReference>
<evidence type="ECO:0000256" key="5">
    <source>
        <dbReference type="ARBA" id="ARBA00022691"/>
    </source>
</evidence>
<sequence length="403" mass="46201">MSAEDEAEYNALLGTLLAFYNFIEYERDRVVKHRQIKYQGLSKSDQKLLPWFPKYISDLDLCIGMNDQFTKELATKVAEQWGMPSDPSLWSPATEVEYDKVRVTLLQLTREWSTDGEKERQQTFGRIIETLEGLYPSLESRPEVKILVPGCGLGRLVLDLVKKGFWTQGNEISYHMLLTSNFILNYCKYANSYSIFPFLHKSSHLAKRNNQLRPITIPDSNPMDIYNLSTENPHIPYGDLMSMTAGSFVDLYGEADAQGHVEEVNHDAQATEFRSLNKEAYDVVVTCFFLDTASNIIEYIRAIRHCLKSGGRWINFGPLLWHFEDDLTITHLHVQDGPNENTRTIQSLLNGLELSREDLVDLIKNMGFEFESHQSDIESNYATDVRALGGFVYGSEFWVCKKS</sequence>
<dbReference type="SUPFAM" id="SSF53335">
    <property type="entry name" value="S-adenosyl-L-methionine-dependent methyltransferases"/>
    <property type="match status" value="1"/>
</dbReference>
<dbReference type="EMBL" id="JAHMUF010000007">
    <property type="protein sequence ID" value="KAG7194379.1"/>
    <property type="molecule type" value="Genomic_DNA"/>
</dbReference>
<reference evidence="6" key="1">
    <citation type="submission" date="2021-03" db="EMBL/GenBank/DDBJ databases">
        <authorList>
            <person name="Palmer J.M."/>
        </authorList>
    </citation>
    <scope>NUCLEOTIDE SEQUENCE</scope>
    <source>
        <strain evidence="6">ARV_011</strain>
    </source>
</reference>